<proteinExistence type="predicted"/>
<keyword evidence="1" id="KW-0472">Membrane</keyword>
<feature type="transmembrane region" description="Helical" evidence="1">
    <location>
        <begin position="67"/>
        <end position="86"/>
    </location>
</feature>
<reference evidence="2" key="1">
    <citation type="journal article" date="2021" name="PeerJ">
        <title>Extensive microbial diversity within the chicken gut microbiome revealed by metagenomics and culture.</title>
        <authorList>
            <person name="Gilroy R."/>
            <person name="Ravi A."/>
            <person name="Getino M."/>
            <person name="Pursley I."/>
            <person name="Horton D.L."/>
            <person name="Alikhan N.F."/>
            <person name="Baker D."/>
            <person name="Gharbi K."/>
            <person name="Hall N."/>
            <person name="Watson M."/>
            <person name="Adriaenssens E.M."/>
            <person name="Foster-Nyarko E."/>
            <person name="Jarju S."/>
            <person name="Secka A."/>
            <person name="Antonio M."/>
            <person name="Oren A."/>
            <person name="Chaudhuri R.R."/>
            <person name="La Ragione R."/>
            <person name="Hildebrand F."/>
            <person name="Pallen M.J."/>
        </authorList>
    </citation>
    <scope>NUCLEOTIDE SEQUENCE</scope>
    <source>
        <strain evidence="2">687</strain>
    </source>
</reference>
<evidence type="ECO:0000313" key="3">
    <source>
        <dbReference type="Proteomes" id="UP000824150"/>
    </source>
</evidence>
<dbReference type="Proteomes" id="UP000824150">
    <property type="component" value="Unassembled WGS sequence"/>
</dbReference>
<comment type="caution">
    <text evidence="2">The sequence shown here is derived from an EMBL/GenBank/DDBJ whole genome shotgun (WGS) entry which is preliminary data.</text>
</comment>
<reference evidence="2" key="2">
    <citation type="submission" date="2021-04" db="EMBL/GenBank/DDBJ databases">
        <authorList>
            <person name="Gilroy R."/>
        </authorList>
    </citation>
    <scope>NUCLEOTIDE SEQUENCE</scope>
    <source>
        <strain evidence="2">687</strain>
    </source>
</reference>
<feature type="transmembrane region" description="Helical" evidence="1">
    <location>
        <begin position="37"/>
        <end position="55"/>
    </location>
</feature>
<dbReference type="AlphaFoldDB" id="A0A9E2KNS9"/>
<name>A0A9E2KNS9_9GAMM</name>
<evidence type="ECO:0000313" key="2">
    <source>
        <dbReference type="EMBL" id="MBU3826664.1"/>
    </source>
</evidence>
<keyword evidence="1" id="KW-0812">Transmembrane</keyword>
<protein>
    <submittedName>
        <fullName evidence="2">Uncharacterized protein</fullName>
    </submittedName>
</protein>
<dbReference type="EMBL" id="JAHLFG010000042">
    <property type="protein sequence ID" value="MBU3826664.1"/>
    <property type="molecule type" value="Genomic_DNA"/>
</dbReference>
<evidence type="ECO:0000256" key="1">
    <source>
        <dbReference type="SAM" id="Phobius"/>
    </source>
</evidence>
<sequence length="220" mass="24982">MGKQELTDSNNVYYRSYLKKAGIRFDYSIVDTTVKRGLGLSFYVAVLIFAACSLWEHKSELLATLQWPLLILSLLYILCYIARYAFFISLRRKLRATQDPILAEAYAVVLLDSDRPWPLPAYLRPRLKRAVIYKECGTLKPRFFLGVASRRAIPGFVPHQLVQVFTDKRRPKFYSVDDESAVKALPAGKALLRAINLKQSLGSGAEMRSPGAKKVKTDDF</sequence>
<accession>A0A9E2KNS9</accession>
<organism evidence="2 3">
    <name type="scientific">Candidatus Anaerobiospirillum merdipullorum</name>
    <dbReference type="NCBI Taxonomy" id="2838450"/>
    <lineage>
        <taxon>Bacteria</taxon>
        <taxon>Pseudomonadati</taxon>
        <taxon>Pseudomonadota</taxon>
        <taxon>Gammaproteobacteria</taxon>
        <taxon>Aeromonadales</taxon>
        <taxon>Succinivibrionaceae</taxon>
        <taxon>Anaerobiospirillum</taxon>
    </lineage>
</organism>
<keyword evidence="1" id="KW-1133">Transmembrane helix</keyword>
<gene>
    <name evidence="2" type="ORF">IAA31_04145</name>
</gene>